<reference evidence="6" key="3">
    <citation type="submission" date="2025-04" db="UniProtKB">
        <authorList>
            <consortium name="RefSeq"/>
        </authorList>
    </citation>
    <scope>IDENTIFICATION</scope>
    <source>
        <strain evidence="6">CBS 781.70</strain>
    </source>
</reference>
<feature type="coiled-coil region" evidence="1">
    <location>
        <begin position="111"/>
        <end position="138"/>
    </location>
</feature>
<reference evidence="6" key="2">
    <citation type="submission" date="2020-04" db="EMBL/GenBank/DDBJ databases">
        <authorList>
            <consortium name="NCBI Genome Project"/>
        </authorList>
    </citation>
    <scope>NUCLEOTIDE SEQUENCE</scope>
    <source>
        <strain evidence="6">CBS 781.70</strain>
    </source>
</reference>
<sequence length="456" mass="48681">MASESVQNPPATESKSSRKKKAKTEAANAGSPAAQAPTPKVESERGQSPNPEAKASGEFGYENPYIKELQKQIRNVNKKLNSMSKVDAIVAENPSLTLDELVKAKKINTDQKAQAQKKPALQAQLAQLEEQVAQYKKIDADHHSLFKAEKDKLVSSHQAELEKLRGDLAAEAAAKANTELKERLLTLSRFLRTAAARRQLNDDQSDEALAFEGALLLVYGGDSAAVAAAEKIIQGTEEGVPSTEGQVLDVTCKSTNAQIKRLALEEFGDESSGYEEDPATETIGTDPTVANAALTEIEDATTVIPNGTHEEALAAETSPVLEQTRTAIEGNAAAEETWNGDRVTGSDDPLAESYLMVSRDSTDTEPSNPTVAAPAQTLAWADDSPDQQQQFQPASGDGFHEVHHGRGGRGRGGAGGERRGGHRGRGDGRGRGGYRGRGEFRGRGRGEHRGGRGRGD</sequence>
<feature type="compositionally biased region" description="Low complexity" evidence="2">
    <location>
        <begin position="386"/>
        <end position="397"/>
    </location>
</feature>
<dbReference type="OrthoDB" id="5399559at2759"/>
<feature type="domain" description="YAG7-like dimerisation" evidence="3">
    <location>
        <begin position="178"/>
        <end position="263"/>
    </location>
</feature>
<dbReference type="GeneID" id="54417114"/>
<dbReference type="Proteomes" id="UP000504638">
    <property type="component" value="Unplaced"/>
</dbReference>
<name>A0A6G1G005_9PEZI</name>
<feature type="region of interest" description="Disordered" evidence="2">
    <location>
        <begin position="1"/>
        <end position="61"/>
    </location>
</feature>
<gene>
    <name evidence="4 6" type="ORF">P152DRAFT_399946</name>
</gene>
<keyword evidence="1" id="KW-0175">Coiled coil</keyword>
<evidence type="ECO:0000313" key="6">
    <source>
        <dbReference type="RefSeq" id="XP_033532780.1"/>
    </source>
</evidence>
<evidence type="ECO:0000313" key="4">
    <source>
        <dbReference type="EMBL" id="KAF1811149.1"/>
    </source>
</evidence>
<reference evidence="4 6" key="1">
    <citation type="submission" date="2020-01" db="EMBL/GenBank/DDBJ databases">
        <authorList>
            <consortium name="DOE Joint Genome Institute"/>
            <person name="Haridas S."/>
            <person name="Albert R."/>
            <person name="Binder M."/>
            <person name="Bloem J."/>
            <person name="Labutti K."/>
            <person name="Salamov A."/>
            <person name="Andreopoulos B."/>
            <person name="Baker S.E."/>
            <person name="Barry K."/>
            <person name="Bills G."/>
            <person name="Bluhm B.H."/>
            <person name="Cannon C."/>
            <person name="Castanera R."/>
            <person name="Culley D.E."/>
            <person name="Daum C."/>
            <person name="Ezra D."/>
            <person name="Gonzalez J.B."/>
            <person name="Henrissat B."/>
            <person name="Kuo A."/>
            <person name="Liang C."/>
            <person name="Lipzen A."/>
            <person name="Lutzoni F."/>
            <person name="Magnuson J."/>
            <person name="Mondo S."/>
            <person name="Nolan M."/>
            <person name="Ohm R."/>
            <person name="Pangilinan J."/>
            <person name="Park H.-J."/>
            <person name="Ramirez L."/>
            <person name="Alfaro M."/>
            <person name="Sun H."/>
            <person name="Tritt A."/>
            <person name="Yoshinaga Y."/>
            <person name="Zwiers L.-H."/>
            <person name="Turgeon B.G."/>
            <person name="Goodwin S.B."/>
            <person name="Spatafora J.W."/>
            <person name="Crous P.W."/>
            <person name="Grigoriev I.V."/>
        </authorList>
    </citation>
    <scope>NUCLEOTIDE SEQUENCE</scope>
    <source>
        <strain evidence="4 6">CBS 781.70</strain>
    </source>
</reference>
<dbReference type="EMBL" id="ML975163">
    <property type="protein sequence ID" value="KAF1811149.1"/>
    <property type="molecule type" value="Genomic_DNA"/>
</dbReference>
<dbReference type="AlphaFoldDB" id="A0A6G1G005"/>
<feature type="compositionally biased region" description="Basic and acidic residues" evidence="2">
    <location>
        <begin position="416"/>
        <end position="456"/>
    </location>
</feature>
<feature type="compositionally biased region" description="Low complexity" evidence="2">
    <location>
        <begin position="26"/>
        <end position="36"/>
    </location>
</feature>
<evidence type="ECO:0000256" key="2">
    <source>
        <dbReference type="SAM" id="MobiDB-lite"/>
    </source>
</evidence>
<dbReference type="RefSeq" id="XP_033532780.1">
    <property type="nucleotide sequence ID" value="XM_033676544.1"/>
</dbReference>
<evidence type="ECO:0000313" key="5">
    <source>
        <dbReference type="Proteomes" id="UP000504638"/>
    </source>
</evidence>
<dbReference type="Pfam" id="PF26434">
    <property type="entry name" value="YAG7_C"/>
    <property type="match status" value="1"/>
</dbReference>
<accession>A0A6G1G005</accession>
<feature type="compositionally biased region" description="Polar residues" evidence="2">
    <location>
        <begin position="1"/>
        <end position="14"/>
    </location>
</feature>
<evidence type="ECO:0000259" key="3">
    <source>
        <dbReference type="Pfam" id="PF26434"/>
    </source>
</evidence>
<feature type="region of interest" description="Disordered" evidence="2">
    <location>
        <begin position="382"/>
        <end position="456"/>
    </location>
</feature>
<dbReference type="InterPro" id="IPR058602">
    <property type="entry name" value="YAG7_dimerisation_dom"/>
</dbReference>
<organism evidence="4">
    <name type="scientific">Eremomyces bilateralis CBS 781.70</name>
    <dbReference type="NCBI Taxonomy" id="1392243"/>
    <lineage>
        <taxon>Eukaryota</taxon>
        <taxon>Fungi</taxon>
        <taxon>Dikarya</taxon>
        <taxon>Ascomycota</taxon>
        <taxon>Pezizomycotina</taxon>
        <taxon>Dothideomycetes</taxon>
        <taxon>Dothideomycetes incertae sedis</taxon>
        <taxon>Eremomycetales</taxon>
        <taxon>Eremomycetaceae</taxon>
        <taxon>Eremomyces</taxon>
    </lineage>
</organism>
<proteinExistence type="predicted"/>
<protein>
    <recommendedName>
        <fullName evidence="3">YAG7-like dimerisation domain-containing protein</fullName>
    </recommendedName>
</protein>
<evidence type="ECO:0000256" key="1">
    <source>
        <dbReference type="SAM" id="Coils"/>
    </source>
</evidence>
<keyword evidence="5" id="KW-1185">Reference proteome</keyword>